<dbReference type="RefSeq" id="WP_049993813.1">
    <property type="nucleotide sequence ID" value="NZ_CP031310.1"/>
</dbReference>
<keyword evidence="4" id="KW-1185">Reference proteome</keyword>
<feature type="domain" description="DUF1616" evidence="2">
    <location>
        <begin position="17"/>
        <end position="318"/>
    </location>
</feature>
<dbReference type="InterPro" id="IPR014495">
    <property type="entry name" value="UCP018671"/>
</dbReference>
<feature type="transmembrane region" description="Helical" evidence="1">
    <location>
        <begin position="37"/>
        <end position="58"/>
    </location>
</feature>
<dbReference type="EMBL" id="CP031310">
    <property type="protein sequence ID" value="QCC50366.1"/>
    <property type="molecule type" value="Genomic_DNA"/>
</dbReference>
<feature type="transmembrane region" description="Helical" evidence="1">
    <location>
        <begin position="163"/>
        <end position="185"/>
    </location>
</feature>
<feature type="transmembrane region" description="Helical" evidence="1">
    <location>
        <begin position="12"/>
        <end position="31"/>
    </location>
</feature>
<keyword evidence="1" id="KW-0812">Transmembrane</keyword>
<name>A0A4D6HAV5_9EURY</name>
<dbReference type="KEGG" id="hsn:DV733_03540"/>
<evidence type="ECO:0000313" key="4">
    <source>
        <dbReference type="Proteomes" id="UP000296706"/>
    </source>
</evidence>
<dbReference type="OrthoDB" id="82282at2157"/>
<dbReference type="PIRSF" id="PIRSF018671">
    <property type="entry name" value="UCP018671"/>
    <property type="match status" value="1"/>
</dbReference>
<dbReference type="Pfam" id="PF07760">
    <property type="entry name" value="DUF1616"/>
    <property type="match status" value="1"/>
</dbReference>
<feature type="transmembrane region" description="Helical" evidence="1">
    <location>
        <begin position="85"/>
        <end position="103"/>
    </location>
</feature>
<sequence>MGTGDSSTASLPADLLLVVTLALSVVAAWLLDAPEAIRLVLAVIAVFLPGYALIAMLFPRRRLGTDESPGTLAERVEQLDAFDRVALSVAAGLVVTPLLGIALDFTPWSLREGPTIVTIAGFVVVTAAVAAVRRRRLPPDQRYAPTTRWRDVVADGDLLSGQAIVTGVVALAVLVAAGGVFGVVATDQQGERFTEFAVLGSEDGQPVAASYPDSVTAGEEVSIRLEITNHGGGQQTYTVVPRLENVTRYGNQTAVLRHERFESVTITVDENESVQFEHTVRPTMTGEGHRLTFLLYRGAPPEQPRTGNAYRWTHIWLDVAPAE</sequence>
<feature type="transmembrane region" description="Helical" evidence="1">
    <location>
        <begin position="115"/>
        <end position="132"/>
    </location>
</feature>
<evidence type="ECO:0000313" key="3">
    <source>
        <dbReference type="EMBL" id="QCC50366.1"/>
    </source>
</evidence>
<keyword evidence="1" id="KW-1133">Transmembrane helix</keyword>
<dbReference type="AlphaFoldDB" id="A0A4D6HAV5"/>
<dbReference type="Proteomes" id="UP000296706">
    <property type="component" value="Chromosome"/>
</dbReference>
<reference evidence="3 4" key="1">
    <citation type="journal article" date="2019" name="Nat. Commun.">
        <title>A new type of DNA phosphorothioation-based antiviral system in archaea.</title>
        <authorList>
            <person name="Xiong L."/>
            <person name="Liu S."/>
            <person name="Chen S."/>
            <person name="Xiao Y."/>
            <person name="Zhu B."/>
            <person name="Gao Y."/>
            <person name="Zhang Y."/>
            <person name="Chen B."/>
            <person name="Luo J."/>
            <person name="Deng Z."/>
            <person name="Chen X."/>
            <person name="Wang L."/>
            <person name="Chen S."/>
        </authorList>
    </citation>
    <scope>NUCLEOTIDE SEQUENCE [LARGE SCALE GENOMIC DNA]</scope>
    <source>
        <strain evidence="3 4">CBA1105</strain>
    </source>
</reference>
<gene>
    <name evidence="3" type="ORF">DV733_03540</name>
</gene>
<dbReference type="InterPro" id="IPR011674">
    <property type="entry name" value="DUF1616"/>
</dbReference>
<protein>
    <submittedName>
        <fullName evidence="3">DUF1616 domain-containing protein</fullName>
    </submittedName>
</protein>
<evidence type="ECO:0000256" key="1">
    <source>
        <dbReference type="SAM" id="Phobius"/>
    </source>
</evidence>
<organism evidence="3 4">
    <name type="scientific">Halapricum salinum</name>
    <dbReference type="NCBI Taxonomy" id="1457250"/>
    <lineage>
        <taxon>Archaea</taxon>
        <taxon>Methanobacteriati</taxon>
        <taxon>Methanobacteriota</taxon>
        <taxon>Stenosarchaea group</taxon>
        <taxon>Halobacteria</taxon>
        <taxon>Halobacteriales</taxon>
        <taxon>Haloarculaceae</taxon>
        <taxon>Halapricum</taxon>
    </lineage>
</organism>
<accession>A0A4D6HAV5</accession>
<keyword evidence="1" id="KW-0472">Membrane</keyword>
<dbReference type="STRING" id="1457250.GCA_000755225_03007"/>
<evidence type="ECO:0000259" key="2">
    <source>
        <dbReference type="Pfam" id="PF07760"/>
    </source>
</evidence>
<dbReference type="GeneID" id="39846907"/>
<proteinExistence type="predicted"/>